<evidence type="ECO:0000256" key="4">
    <source>
        <dbReference type="ARBA" id="ARBA00023242"/>
    </source>
</evidence>
<evidence type="ECO:0000259" key="5">
    <source>
        <dbReference type="PROSITE" id="PS50888"/>
    </source>
</evidence>
<evidence type="ECO:0000256" key="1">
    <source>
        <dbReference type="ARBA" id="ARBA00004123"/>
    </source>
</evidence>
<dbReference type="STRING" id="35608.A0A2U1P6T2"/>
<dbReference type="InterPro" id="IPR011598">
    <property type="entry name" value="bHLH_dom"/>
</dbReference>
<dbReference type="InterPro" id="IPR052610">
    <property type="entry name" value="bHLH_transcription_regulator"/>
</dbReference>
<dbReference type="SMART" id="SM00353">
    <property type="entry name" value="HLH"/>
    <property type="match status" value="1"/>
</dbReference>
<keyword evidence="7" id="KW-1185">Reference proteome</keyword>
<dbReference type="Gene3D" id="4.10.280.10">
    <property type="entry name" value="Helix-loop-helix DNA-binding domain"/>
    <property type="match status" value="1"/>
</dbReference>
<dbReference type="PANTHER" id="PTHR45959:SF39">
    <property type="entry name" value="MYC-TYPE, BASIC HELIX-LOOP-HELIX (BHLH) DOMAIN-CONTAINING PROTEIN-RELATED"/>
    <property type="match status" value="1"/>
</dbReference>
<keyword evidence="3" id="KW-0804">Transcription</keyword>
<evidence type="ECO:0000313" key="6">
    <source>
        <dbReference type="EMBL" id="PWA81454.1"/>
    </source>
</evidence>
<evidence type="ECO:0000313" key="7">
    <source>
        <dbReference type="Proteomes" id="UP000245207"/>
    </source>
</evidence>
<reference evidence="6 7" key="1">
    <citation type="journal article" date="2018" name="Mol. Plant">
        <title>The genome of Artemisia annua provides insight into the evolution of Asteraceae family and artemisinin biosynthesis.</title>
        <authorList>
            <person name="Shen Q."/>
            <person name="Zhang L."/>
            <person name="Liao Z."/>
            <person name="Wang S."/>
            <person name="Yan T."/>
            <person name="Shi P."/>
            <person name="Liu M."/>
            <person name="Fu X."/>
            <person name="Pan Q."/>
            <person name="Wang Y."/>
            <person name="Lv Z."/>
            <person name="Lu X."/>
            <person name="Zhang F."/>
            <person name="Jiang W."/>
            <person name="Ma Y."/>
            <person name="Chen M."/>
            <person name="Hao X."/>
            <person name="Li L."/>
            <person name="Tang Y."/>
            <person name="Lv G."/>
            <person name="Zhou Y."/>
            <person name="Sun X."/>
            <person name="Brodelius P.E."/>
            <person name="Rose J.K.C."/>
            <person name="Tang K."/>
        </authorList>
    </citation>
    <scope>NUCLEOTIDE SEQUENCE [LARGE SCALE GENOMIC DNA]</scope>
    <source>
        <strain evidence="7">cv. Huhao1</strain>
        <tissue evidence="6">Leaf</tissue>
    </source>
</reference>
<dbReference type="InterPro" id="IPR036638">
    <property type="entry name" value="HLH_DNA-bd_sf"/>
</dbReference>
<dbReference type="EMBL" id="PKPP01001588">
    <property type="protein sequence ID" value="PWA81454.1"/>
    <property type="molecule type" value="Genomic_DNA"/>
</dbReference>
<dbReference type="Pfam" id="PF00010">
    <property type="entry name" value="HLH"/>
    <property type="match status" value="1"/>
</dbReference>
<gene>
    <name evidence="6" type="ORF">CTI12_AA184980</name>
</gene>
<dbReference type="OrthoDB" id="1672569at2759"/>
<comment type="caution">
    <text evidence="6">The sequence shown here is derived from an EMBL/GenBank/DDBJ whole genome shotgun (WGS) entry which is preliminary data.</text>
</comment>
<proteinExistence type="predicted"/>
<feature type="domain" description="BHLH" evidence="5">
    <location>
        <begin position="148"/>
        <end position="197"/>
    </location>
</feature>
<protein>
    <submittedName>
        <fullName evidence="6">Myc-type, basic helix-loop-helix (BHLH) domain-containing protein</fullName>
    </submittedName>
</protein>
<dbReference type="SUPFAM" id="SSF47459">
    <property type="entry name" value="HLH, helix-loop-helix DNA-binding domain"/>
    <property type="match status" value="1"/>
</dbReference>
<evidence type="ECO:0000256" key="3">
    <source>
        <dbReference type="ARBA" id="ARBA00023163"/>
    </source>
</evidence>
<keyword evidence="2" id="KW-0805">Transcription regulation</keyword>
<keyword evidence="4" id="KW-0539">Nucleus</keyword>
<sequence>MDIPFGAWLPDLEMEDPCYFMNQHQHTYPYSELVDSFSSQGFKGCMNLVTRSEAIHAATISKELDSQEIYKATRNNSFTPIGGSSSNTFTISFGDHSSSSEINQTTLPGGFKLKYDDVMQPKLEMSLNELLGSIELPKRASTTRRNHRQAQEHVLAERKRREKLTRRFISLSALLPEIKKMDKATVLEDASKYIKYLQNRVKELEETSVSGKNVIQESTTSMRSKFYGGHEDNASSFDDTNSLPISTANDLGIKVKISGSHTLVRIYCQRNSSLALRAITEMESLHFSIMCNNVLPISGNTALITIIAQMNEEIEMTAMNLVNCLQSSLSNFL</sequence>
<dbReference type="AlphaFoldDB" id="A0A2U1P6T2"/>
<name>A0A2U1P6T2_ARTAN</name>
<accession>A0A2U1P6T2</accession>
<dbReference type="PANTHER" id="PTHR45959">
    <property type="entry name" value="BHLH TRANSCRIPTION FACTOR"/>
    <property type="match status" value="1"/>
</dbReference>
<organism evidence="6 7">
    <name type="scientific">Artemisia annua</name>
    <name type="common">Sweet wormwood</name>
    <dbReference type="NCBI Taxonomy" id="35608"/>
    <lineage>
        <taxon>Eukaryota</taxon>
        <taxon>Viridiplantae</taxon>
        <taxon>Streptophyta</taxon>
        <taxon>Embryophyta</taxon>
        <taxon>Tracheophyta</taxon>
        <taxon>Spermatophyta</taxon>
        <taxon>Magnoliopsida</taxon>
        <taxon>eudicotyledons</taxon>
        <taxon>Gunneridae</taxon>
        <taxon>Pentapetalae</taxon>
        <taxon>asterids</taxon>
        <taxon>campanulids</taxon>
        <taxon>Asterales</taxon>
        <taxon>Asteraceae</taxon>
        <taxon>Asteroideae</taxon>
        <taxon>Anthemideae</taxon>
        <taxon>Artemisiinae</taxon>
        <taxon>Artemisia</taxon>
    </lineage>
</organism>
<dbReference type="GO" id="GO:0046983">
    <property type="term" value="F:protein dimerization activity"/>
    <property type="evidence" value="ECO:0007669"/>
    <property type="project" value="InterPro"/>
</dbReference>
<dbReference type="GO" id="GO:0005634">
    <property type="term" value="C:nucleus"/>
    <property type="evidence" value="ECO:0007669"/>
    <property type="project" value="UniProtKB-SubCell"/>
</dbReference>
<evidence type="ECO:0000256" key="2">
    <source>
        <dbReference type="ARBA" id="ARBA00023015"/>
    </source>
</evidence>
<dbReference type="Proteomes" id="UP000245207">
    <property type="component" value="Unassembled WGS sequence"/>
</dbReference>
<dbReference type="PROSITE" id="PS50888">
    <property type="entry name" value="BHLH"/>
    <property type="match status" value="1"/>
</dbReference>
<comment type="subcellular location">
    <subcellularLocation>
        <location evidence="1">Nucleus</location>
    </subcellularLocation>
</comment>